<dbReference type="InterPro" id="IPR027417">
    <property type="entry name" value="P-loop_NTPase"/>
</dbReference>
<reference evidence="1" key="1">
    <citation type="submission" date="2021-04" db="EMBL/GenBank/DDBJ databases">
        <title>Draft genome sequence of Xylanibacillus composti strain K13.</title>
        <authorList>
            <person name="Uke A."/>
            <person name="Chhe C."/>
            <person name="Baramee S."/>
            <person name="Kosugi A."/>
        </authorList>
    </citation>
    <scope>NUCLEOTIDE SEQUENCE</scope>
    <source>
        <strain evidence="1">K13</strain>
    </source>
</reference>
<dbReference type="UniPathway" id="UPA00148">
    <property type="reaction ID" value="UER00236"/>
</dbReference>
<accession>A0A8J4H1K2</accession>
<dbReference type="GO" id="GO:0000166">
    <property type="term" value="F:nucleotide binding"/>
    <property type="evidence" value="ECO:0007669"/>
    <property type="project" value="InterPro"/>
</dbReference>
<dbReference type="EMBL" id="BOVK01000006">
    <property type="protein sequence ID" value="GIQ67737.1"/>
    <property type="molecule type" value="Genomic_DNA"/>
</dbReference>
<dbReference type="InterPro" id="IPR003203">
    <property type="entry name" value="CobU/CobP"/>
</dbReference>
<comment type="caution">
    <text evidence="1">The sequence shown here is derived from an EMBL/GenBank/DDBJ whole genome shotgun (WGS) entry which is preliminary data.</text>
</comment>
<name>A0A8J4H1K2_9BACL</name>
<dbReference type="AlphaFoldDB" id="A0A8J4H1K2"/>
<keyword evidence="2" id="KW-1185">Reference proteome</keyword>
<sequence>MLLISGGAYAGKRRYLRSRESNLHWHSAYEGMRLAEWQQAWHSASDAAAVLVLEGWEQWIADELQQGKSPAVVRKEYGELLQRLKQLEASELGEAAADMSSGHRVVLLMLEIGRGIVPVLPLERALRDAAGWLQQDAAASCGEAVYIWHGLAKVMKPVLGEPQLD</sequence>
<gene>
    <name evidence="1" type="ORF">XYCOK13_05610</name>
</gene>
<dbReference type="Pfam" id="PF02283">
    <property type="entry name" value="CobU"/>
    <property type="match status" value="1"/>
</dbReference>
<dbReference type="GO" id="GO:0009236">
    <property type="term" value="P:cobalamin biosynthetic process"/>
    <property type="evidence" value="ECO:0007669"/>
    <property type="project" value="UniProtKB-UniPathway"/>
</dbReference>
<evidence type="ECO:0008006" key="3">
    <source>
        <dbReference type="Google" id="ProtNLM"/>
    </source>
</evidence>
<dbReference type="GO" id="GO:0043752">
    <property type="term" value="F:adenosylcobinamide kinase activity"/>
    <property type="evidence" value="ECO:0007669"/>
    <property type="project" value="InterPro"/>
</dbReference>
<dbReference type="RefSeq" id="WP_213410367.1">
    <property type="nucleotide sequence ID" value="NZ_BOVK01000006.1"/>
</dbReference>
<dbReference type="Proteomes" id="UP000677918">
    <property type="component" value="Unassembled WGS sequence"/>
</dbReference>
<evidence type="ECO:0000313" key="1">
    <source>
        <dbReference type="EMBL" id="GIQ67737.1"/>
    </source>
</evidence>
<organism evidence="1 2">
    <name type="scientific">Xylanibacillus composti</name>
    <dbReference type="NCBI Taxonomy" id="1572762"/>
    <lineage>
        <taxon>Bacteria</taxon>
        <taxon>Bacillati</taxon>
        <taxon>Bacillota</taxon>
        <taxon>Bacilli</taxon>
        <taxon>Bacillales</taxon>
        <taxon>Paenibacillaceae</taxon>
        <taxon>Xylanibacillus</taxon>
    </lineage>
</organism>
<evidence type="ECO:0000313" key="2">
    <source>
        <dbReference type="Proteomes" id="UP000677918"/>
    </source>
</evidence>
<proteinExistence type="predicted"/>
<protein>
    <recommendedName>
        <fullName evidence="3">Adenosylcobinamide kinase</fullName>
    </recommendedName>
</protein>
<dbReference type="SUPFAM" id="SSF52540">
    <property type="entry name" value="P-loop containing nucleoside triphosphate hydrolases"/>
    <property type="match status" value="1"/>
</dbReference>
<dbReference type="Gene3D" id="3.40.50.300">
    <property type="entry name" value="P-loop containing nucleotide triphosphate hydrolases"/>
    <property type="match status" value="1"/>
</dbReference>